<feature type="domain" description="CARDB" evidence="9">
    <location>
        <begin position="434"/>
        <end position="543"/>
    </location>
</feature>
<organism evidence="10 11">
    <name type="scientific">Anabaena cylindrica FACHB-318</name>
    <dbReference type="NCBI Taxonomy" id="2692880"/>
    <lineage>
        <taxon>Bacteria</taxon>
        <taxon>Bacillati</taxon>
        <taxon>Cyanobacteriota</taxon>
        <taxon>Cyanophyceae</taxon>
        <taxon>Nostocales</taxon>
        <taxon>Nostocaceae</taxon>
        <taxon>Anabaena</taxon>
    </lineage>
</organism>
<evidence type="ECO:0000256" key="4">
    <source>
        <dbReference type="ARBA" id="ARBA00022825"/>
    </source>
</evidence>
<accession>A0ABR7ZK84</accession>
<dbReference type="InterPro" id="IPR036852">
    <property type="entry name" value="Peptidase_S8/S53_dom_sf"/>
</dbReference>
<keyword evidence="3 5" id="KW-0378">Hydrolase</keyword>
<dbReference type="InterPro" id="IPR011635">
    <property type="entry name" value="CARDB"/>
</dbReference>
<evidence type="ECO:0000256" key="5">
    <source>
        <dbReference type="PROSITE-ProRule" id="PRU01240"/>
    </source>
</evidence>
<dbReference type="PANTHER" id="PTHR43806:SF11">
    <property type="entry name" value="CEREVISIN-RELATED"/>
    <property type="match status" value="1"/>
</dbReference>
<feature type="domain" description="CARDB" evidence="9">
    <location>
        <begin position="906"/>
        <end position="1017"/>
    </location>
</feature>
<dbReference type="InterPro" id="IPR050131">
    <property type="entry name" value="Peptidase_S8_subtilisin-like"/>
</dbReference>
<dbReference type="PIRSF" id="PIRSF037902">
    <property type="entry name" value="Subtilisin_rel_Ava_4226"/>
    <property type="match status" value="1"/>
</dbReference>
<dbReference type="RefSeq" id="WP_010995784.1">
    <property type="nucleotide sequence ID" value="NZ_JACJQC010000015.1"/>
</dbReference>
<evidence type="ECO:0000256" key="1">
    <source>
        <dbReference type="ARBA" id="ARBA00011073"/>
    </source>
</evidence>
<name>A0ABR7ZK84_ANACY</name>
<sequence>MSVTREYSNLSDTLSSARNSRIFNSNKDYFPLDAAINSIIGSSYTGEATEVLASNSYLSNDLRRNNISDANFTQASLLPDLTAPISSIPISANVGSSIQINYQVRNQGSASAGASFTYFYLSPDFNLDSSDRYLGFDSVSGLAAGASSQESATLSIGSNITPGNYYLIYYVDGNGYVIESNENNNAFGAAISITQPDLTVLNASIPTSARVGSSIQINYQVRNQGNGSAGDSNTKFYLSPDLNIDSSDLYLGLDYVSGLAAGASRQESATFTIGSNINPGNYYLIYYADADGYVSESNENNNAFGNLINITSAGNPDLIIQNNPTAPTTASVGSTIQLSYQVRNQGAGNAVASTTRFYLSRDTTFSTDDVLLGSDAVNSIAAGGVSAETASIVIANSIAAGNYHLLFRTDADSKVAESNENNNVVSRAITINTADLIIQNATAATTASVGSAIALSYQVRNQGAGNAVASTTRFYLSRDTTFSTDDVLLGSDAVNSIAAGGVSAETASIVIANSIAAGNYHLLFRTDADSKVAESNENNNVVSRAITINTADLIIQNATAATTASVGSAIALSYQVRNQGAGNAVASTTRFYLSRDTTFSTDDVLLGSDAVNSIAAGAVSSETASIVIANSIAGGNYHLLFRTDADSTVAESNENNNVVSRAITINGPRPDLIIQNISAPSIVDPGNIFTLNYQVANLGNASAGNHRTKIYLSRDTTLSNDDILLASDPNYFYPVLNAGTYSSESYLWSISRDINFGNYHLLLQADGNSEISESNETNNVTAKAITIAAPDLIVQNPSAPTSANIGTTISLSYQLRNQGNGNAGFHFTNFYLSQDQTLSNDDVYLGFDSISSLAPSAVASRSTSLTIRSNTVPGNYYLLYRADGDGTIRESNENNNVAARAITITAPDLVIQNATSASSAAIGTTLQVNYQLKNQGNGTAGGSKTSFYLSRDTAFGDDDIYLGIETEANASLTPGSVISRSTSITFNSTLNPGKYYVILKADGAGSVAESNESNNGFYVDTPITLNPANGGGFNSTTGYGLVNAAAAVAKALNQSTFADVPDLGGNDWGADAIKAPEVWAKGYTGQGVIVAVVDSGVDYTHPDLSANMWRNSREIAGNGIDDDGNGFIDDIYGWNFFDNNNTPLDEGGHGTHVAGTIAAVRNTFGVTGIAYNAKIMALKALGGSQGANSGNSVGNSIRYAADNGARVINLSLGGSNPSPDTLSAIQYAISKGAIVVSASGNESESAPGYPARYADQFGIAVGAVNYNRTLTNFSNRAGTTPMAYVTAPGAYSNLDIGIYSTLPGAKYGLMPGTSMAAPHVAGVVALMLSARNNLTDAQARQILTSTAANGGTLPSANLSTLSNTGSSNTTLSGLTSSYTRASLVEISNWTTIPREQSNTRDLANLSRTFAYYQDSRDYQSVLSSQEVDIDEESINKRRRNTPKTVRIS</sequence>
<evidence type="ECO:0000313" key="10">
    <source>
        <dbReference type="EMBL" id="MBD2173081.1"/>
    </source>
</evidence>
<feature type="active site" description="Charge relay system" evidence="5">
    <location>
        <position position="1314"/>
    </location>
</feature>
<feature type="domain" description="Peptidase S8/S53" evidence="8">
    <location>
        <begin position="1085"/>
        <end position="1350"/>
    </location>
</feature>
<dbReference type="PRINTS" id="PR00723">
    <property type="entry name" value="SUBTILISIN"/>
</dbReference>
<dbReference type="InterPro" id="IPR000209">
    <property type="entry name" value="Peptidase_S8/S53_dom"/>
</dbReference>
<evidence type="ECO:0000256" key="3">
    <source>
        <dbReference type="ARBA" id="ARBA00022801"/>
    </source>
</evidence>
<feature type="domain" description="CARDB" evidence="9">
    <location>
        <begin position="195"/>
        <end position="304"/>
    </location>
</feature>
<feature type="region of interest" description="Disordered" evidence="7">
    <location>
        <begin position="1353"/>
        <end position="1372"/>
    </location>
</feature>
<feature type="active site" description="Charge relay system" evidence="5">
    <location>
        <position position="1149"/>
    </location>
</feature>
<comment type="caution">
    <text evidence="10">The sequence shown here is derived from an EMBL/GenBank/DDBJ whole genome shotgun (WGS) entry which is preliminary data.</text>
</comment>
<dbReference type="InterPro" id="IPR034204">
    <property type="entry name" value="PfSUB1-like_cat_dom"/>
</dbReference>
<keyword evidence="11" id="KW-1185">Reference proteome</keyword>
<evidence type="ECO:0000259" key="9">
    <source>
        <dbReference type="Pfam" id="PF07705"/>
    </source>
</evidence>
<dbReference type="PROSITE" id="PS00138">
    <property type="entry name" value="SUBTILASE_SER"/>
    <property type="match status" value="1"/>
</dbReference>
<dbReference type="InterPro" id="IPR023828">
    <property type="entry name" value="Peptidase_S8_Ser-AS"/>
</dbReference>
<feature type="domain" description="CARDB" evidence="9">
    <location>
        <begin position="789"/>
        <end position="899"/>
    </location>
</feature>
<feature type="domain" description="CARDB" evidence="9">
    <location>
        <begin position="315"/>
        <end position="426"/>
    </location>
</feature>
<dbReference type="SUPFAM" id="SSF52743">
    <property type="entry name" value="Subtilisin-like"/>
    <property type="match status" value="1"/>
</dbReference>
<feature type="compositionally biased region" description="Low complexity" evidence="7">
    <location>
        <begin position="1357"/>
        <end position="1372"/>
    </location>
</feature>
<dbReference type="Gene3D" id="3.40.50.200">
    <property type="entry name" value="Peptidase S8/S53 domain"/>
    <property type="match status" value="1"/>
</dbReference>
<feature type="domain" description="CARDB" evidence="9">
    <location>
        <begin position="551"/>
        <end position="660"/>
    </location>
</feature>
<dbReference type="Proteomes" id="UP000638897">
    <property type="component" value="Unassembled WGS sequence"/>
</dbReference>
<dbReference type="Pfam" id="PF00082">
    <property type="entry name" value="Peptidase_S8"/>
    <property type="match status" value="1"/>
</dbReference>
<evidence type="ECO:0000259" key="8">
    <source>
        <dbReference type="Pfam" id="PF00082"/>
    </source>
</evidence>
<dbReference type="Pfam" id="PF07705">
    <property type="entry name" value="CARDB"/>
    <property type="match status" value="8"/>
</dbReference>
<feature type="active site" description="Charge relay system" evidence="5">
    <location>
        <position position="1094"/>
    </location>
</feature>
<evidence type="ECO:0000256" key="7">
    <source>
        <dbReference type="SAM" id="MobiDB-lite"/>
    </source>
</evidence>
<gene>
    <name evidence="10" type="ORF">H6F81_17880</name>
</gene>
<proteinExistence type="inferred from homology"/>
<dbReference type="EMBL" id="JACJQC010000015">
    <property type="protein sequence ID" value="MBD2173081.1"/>
    <property type="molecule type" value="Genomic_DNA"/>
</dbReference>
<dbReference type="InterPro" id="IPR022398">
    <property type="entry name" value="Peptidase_S8_His-AS"/>
</dbReference>
<comment type="similarity">
    <text evidence="1 5 6">Belongs to the peptidase S8 family.</text>
</comment>
<keyword evidence="4 5" id="KW-0720">Serine protease</keyword>
<dbReference type="PROSITE" id="PS51892">
    <property type="entry name" value="SUBTILASE"/>
    <property type="match status" value="1"/>
</dbReference>
<feature type="domain" description="CARDB" evidence="9">
    <location>
        <begin position="669"/>
        <end position="782"/>
    </location>
</feature>
<feature type="domain" description="CARDB" evidence="9">
    <location>
        <begin position="79"/>
        <end position="187"/>
    </location>
</feature>
<evidence type="ECO:0000256" key="6">
    <source>
        <dbReference type="RuleBase" id="RU003355"/>
    </source>
</evidence>
<dbReference type="InterPro" id="IPR017316">
    <property type="entry name" value="Pept_S8A_subtilisin_cyanobac-2"/>
</dbReference>
<dbReference type="InterPro" id="IPR015500">
    <property type="entry name" value="Peptidase_S8_subtilisin-rel"/>
</dbReference>
<dbReference type="PANTHER" id="PTHR43806">
    <property type="entry name" value="PEPTIDASE S8"/>
    <property type="match status" value="1"/>
</dbReference>
<evidence type="ECO:0000313" key="11">
    <source>
        <dbReference type="Proteomes" id="UP000638897"/>
    </source>
</evidence>
<dbReference type="PROSITE" id="PS00137">
    <property type="entry name" value="SUBTILASE_HIS"/>
    <property type="match status" value="1"/>
</dbReference>
<evidence type="ECO:0000256" key="2">
    <source>
        <dbReference type="ARBA" id="ARBA00022670"/>
    </source>
</evidence>
<reference evidence="10 11" key="1">
    <citation type="journal article" date="2020" name="ISME J.">
        <title>Comparative genomics reveals insights into cyanobacterial evolution and habitat adaptation.</title>
        <authorList>
            <person name="Chen M.Y."/>
            <person name="Teng W.K."/>
            <person name="Zhao L."/>
            <person name="Hu C.X."/>
            <person name="Zhou Y.K."/>
            <person name="Han B.P."/>
            <person name="Song L.R."/>
            <person name="Shu W.S."/>
        </authorList>
    </citation>
    <scope>NUCLEOTIDE SEQUENCE [LARGE SCALE GENOMIC DNA]</scope>
    <source>
        <strain evidence="10 11">FACHB-318</strain>
    </source>
</reference>
<dbReference type="Gene3D" id="2.60.40.10">
    <property type="entry name" value="Immunoglobulins"/>
    <property type="match status" value="8"/>
</dbReference>
<dbReference type="CDD" id="cd07473">
    <property type="entry name" value="Peptidases_S8_Subtilisin_like"/>
    <property type="match status" value="1"/>
</dbReference>
<dbReference type="PROSITE" id="PS00136">
    <property type="entry name" value="SUBTILASE_ASP"/>
    <property type="match status" value="1"/>
</dbReference>
<protein>
    <submittedName>
        <fullName evidence="10">S8 family serine peptidase</fullName>
    </submittedName>
</protein>
<keyword evidence="2 5" id="KW-0645">Protease</keyword>
<dbReference type="InterPro" id="IPR013783">
    <property type="entry name" value="Ig-like_fold"/>
</dbReference>
<dbReference type="InterPro" id="IPR023827">
    <property type="entry name" value="Peptidase_S8_Asp-AS"/>
</dbReference>